<reference evidence="2 3" key="1">
    <citation type="submission" date="2013-01" db="EMBL/GenBank/DDBJ databases">
        <authorList>
            <person name="Harkins D.M."/>
            <person name="Durkin A.S."/>
            <person name="Brinkac L.M."/>
            <person name="Haft D.H."/>
            <person name="Selengut J.D."/>
            <person name="Sanka R."/>
            <person name="DePew J."/>
            <person name="Purushe J."/>
            <person name="Peacock S.J."/>
            <person name="Thaipadungpanit J."/>
            <person name="Wuthiekanun V.W."/>
            <person name="Day N.P."/>
            <person name="Vinetz J.M."/>
            <person name="Sutton G.G."/>
            <person name="Nierman W.C."/>
            <person name="Fouts D.E."/>
        </authorList>
    </citation>
    <scope>NUCLEOTIDE SEQUENCE [LARGE SCALE GENOMIC DNA]</scope>
    <source>
        <strain evidence="2 3">FPW1039</strain>
    </source>
</reference>
<keyword evidence="1" id="KW-1133">Transmembrane helix</keyword>
<dbReference type="EMBL" id="AKWR02000125">
    <property type="protein sequence ID" value="EMJ36432.1"/>
    <property type="molecule type" value="Genomic_DNA"/>
</dbReference>
<feature type="transmembrane region" description="Helical" evidence="1">
    <location>
        <begin position="148"/>
        <end position="167"/>
    </location>
</feature>
<evidence type="ECO:0000313" key="3">
    <source>
        <dbReference type="Proteomes" id="UP000012164"/>
    </source>
</evidence>
<feature type="transmembrane region" description="Helical" evidence="1">
    <location>
        <begin position="86"/>
        <end position="102"/>
    </location>
</feature>
<feature type="transmembrane region" description="Helical" evidence="1">
    <location>
        <begin position="109"/>
        <end position="128"/>
    </location>
</feature>
<sequence length="170" mass="20344">MKMFRNLWKDIQWSFRSVPLVLKEWLTFYLSFSGRFQEFWKEKSMSEKGLFITLTLQLLFSLSTWIEYTINLGGEETEGLRVSSNFYFIFLSAGVFFFGSFWRSHWLDIFLLSVQFLLGLGALVGIFFPESFFVNFLNTTDYVFSWKFYAFLFAWGFTTLFSLRLLFEKD</sequence>
<accession>A0A0F6IEF7</accession>
<feature type="transmembrane region" description="Helical" evidence="1">
    <location>
        <begin position="49"/>
        <end position="66"/>
    </location>
</feature>
<evidence type="ECO:0000256" key="1">
    <source>
        <dbReference type="SAM" id="Phobius"/>
    </source>
</evidence>
<organism evidence="2 3">
    <name type="scientific">Leptospira interrogans str. FPW1039</name>
    <dbReference type="NCBI Taxonomy" id="1193040"/>
    <lineage>
        <taxon>Bacteria</taxon>
        <taxon>Pseudomonadati</taxon>
        <taxon>Spirochaetota</taxon>
        <taxon>Spirochaetia</taxon>
        <taxon>Leptospirales</taxon>
        <taxon>Leptospiraceae</taxon>
        <taxon>Leptospira</taxon>
    </lineage>
</organism>
<dbReference type="AlphaFoldDB" id="A0A0F6IEF7"/>
<keyword evidence="1" id="KW-0812">Transmembrane</keyword>
<keyword evidence="1" id="KW-0472">Membrane</keyword>
<protein>
    <submittedName>
        <fullName evidence="2">Uncharacterized protein</fullName>
    </submittedName>
</protein>
<proteinExistence type="predicted"/>
<name>A0A0F6IEF7_LEPIR</name>
<dbReference type="Proteomes" id="UP000012164">
    <property type="component" value="Unassembled WGS sequence"/>
</dbReference>
<evidence type="ECO:0000313" key="2">
    <source>
        <dbReference type="EMBL" id="EMJ36432.1"/>
    </source>
</evidence>
<comment type="caution">
    <text evidence="2">The sequence shown here is derived from an EMBL/GenBank/DDBJ whole genome shotgun (WGS) entry which is preliminary data.</text>
</comment>
<gene>
    <name evidence="2" type="ORF">LEP1GSC079_4790</name>
</gene>